<comment type="caution">
    <text evidence="2">The sequence shown here is derived from an EMBL/GenBank/DDBJ whole genome shotgun (WGS) entry which is preliminary data.</text>
</comment>
<dbReference type="RefSeq" id="WP_188512576.1">
    <property type="nucleotide sequence ID" value="NZ_BMGD01000001.1"/>
</dbReference>
<organism evidence="2 3">
    <name type="scientific">Blastomonas aquatica</name>
    <dbReference type="NCBI Taxonomy" id="1510276"/>
    <lineage>
        <taxon>Bacteria</taxon>
        <taxon>Pseudomonadati</taxon>
        <taxon>Pseudomonadota</taxon>
        <taxon>Alphaproteobacteria</taxon>
        <taxon>Sphingomonadales</taxon>
        <taxon>Sphingomonadaceae</taxon>
        <taxon>Blastomonas</taxon>
    </lineage>
</organism>
<reference evidence="3" key="1">
    <citation type="journal article" date="2019" name="Int. J. Syst. Evol. Microbiol.">
        <title>The Global Catalogue of Microorganisms (GCM) 10K type strain sequencing project: providing services to taxonomists for standard genome sequencing and annotation.</title>
        <authorList>
            <consortium name="The Broad Institute Genomics Platform"/>
            <consortium name="The Broad Institute Genome Sequencing Center for Infectious Disease"/>
            <person name="Wu L."/>
            <person name="Ma J."/>
        </authorList>
    </citation>
    <scope>NUCLEOTIDE SEQUENCE [LARGE SCALE GENOMIC DNA]</scope>
    <source>
        <strain evidence="3">CGMCC 1.12851</strain>
    </source>
</reference>
<keyword evidence="1" id="KW-1133">Transmembrane helix</keyword>
<evidence type="ECO:0000313" key="2">
    <source>
        <dbReference type="EMBL" id="GGB51557.1"/>
    </source>
</evidence>
<evidence type="ECO:0000256" key="1">
    <source>
        <dbReference type="SAM" id="Phobius"/>
    </source>
</evidence>
<dbReference type="EMBL" id="BMGD01000001">
    <property type="protein sequence ID" value="GGB51557.1"/>
    <property type="molecule type" value="Genomic_DNA"/>
</dbReference>
<protein>
    <recommendedName>
        <fullName evidence="4">SHOCT domain-containing protein</fullName>
    </recommendedName>
</protein>
<accession>A0ABQ1IST8</accession>
<gene>
    <name evidence="2" type="ORF">GCM10010833_02850</name>
</gene>
<sequence length="300" mass="31958">MSEDTDLDRLERLNRLREAGALTGEEFDAKKREILSSGSESGQSRPTRLVWAIGVAVLAMALAAVIYLAGNSTPASEYSGDAVVATVAPSIAVADPSEPSTKESVPSAGEMLAFATSDNVIGMSPAFLEQRLGTPKDKRPGTLVYDIGGCTINFWSEGDRITTLFFNVSRSCQVTIMGRKISPKTTFGQISTPGDSGAITATCLADCGNAADPTIDLRFGASRATNDVGISFSTDSVQSSDALELWEKEVRHELGLGEFDPTYDTGRFNCATRPSRAVKQLADKLTVRRVLIVRGEFGGC</sequence>
<name>A0ABQ1IST8_9SPHN</name>
<proteinExistence type="predicted"/>
<evidence type="ECO:0008006" key="4">
    <source>
        <dbReference type="Google" id="ProtNLM"/>
    </source>
</evidence>
<keyword evidence="1" id="KW-0812">Transmembrane</keyword>
<feature type="transmembrane region" description="Helical" evidence="1">
    <location>
        <begin position="49"/>
        <end position="69"/>
    </location>
</feature>
<dbReference type="Proteomes" id="UP000614261">
    <property type="component" value="Unassembled WGS sequence"/>
</dbReference>
<evidence type="ECO:0000313" key="3">
    <source>
        <dbReference type="Proteomes" id="UP000614261"/>
    </source>
</evidence>
<keyword evidence="1" id="KW-0472">Membrane</keyword>
<keyword evidence="3" id="KW-1185">Reference proteome</keyword>